<dbReference type="InterPro" id="IPR050121">
    <property type="entry name" value="Cytochrome_P450_monoxygenase"/>
</dbReference>
<dbReference type="OrthoDB" id="1470350at2759"/>
<dbReference type="eggNOG" id="KOG0157">
    <property type="taxonomic scope" value="Eukaryota"/>
</dbReference>
<dbReference type="GO" id="GO:0004497">
    <property type="term" value="F:monooxygenase activity"/>
    <property type="evidence" value="ECO:0007669"/>
    <property type="project" value="UniProtKB-KW"/>
</dbReference>
<dbReference type="GeneID" id="4707348"/>
<reference evidence="4 5" key="1">
    <citation type="journal article" date="2008" name="PLoS Genet.">
        <title>Genomic islands in the pathogenic filamentous fungus Aspergillus fumigatus.</title>
        <authorList>
            <person name="Fedorova N.D."/>
            <person name="Khaldi N."/>
            <person name="Joardar V.S."/>
            <person name="Maiti R."/>
            <person name="Amedeo P."/>
            <person name="Anderson M.J."/>
            <person name="Crabtree J."/>
            <person name="Silva J.C."/>
            <person name="Badger J.H."/>
            <person name="Albarraq A."/>
            <person name="Angiuoli S."/>
            <person name="Bussey H."/>
            <person name="Bowyer P."/>
            <person name="Cotty P.J."/>
            <person name="Dyer P.S."/>
            <person name="Egan A."/>
            <person name="Galens K."/>
            <person name="Fraser-Liggett C.M."/>
            <person name="Haas B.J."/>
            <person name="Inman J.M."/>
            <person name="Kent R."/>
            <person name="Lemieux S."/>
            <person name="Malavazi I."/>
            <person name="Orvis J."/>
            <person name="Roemer T."/>
            <person name="Ronning C.M."/>
            <person name="Sundaram J.P."/>
            <person name="Sutton G."/>
            <person name="Turner G."/>
            <person name="Venter J.C."/>
            <person name="White O.R."/>
            <person name="Whitty B.R."/>
            <person name="Youngman P."/>
            <person name="Wolfe K.H."/>
            <person name="Goldman G.H."/>
            <person name="Wortman J.R."/>
            <person name="Jiang B."/>
            <person name="Denning D.W."/>
            <person name="Nierman W.C."/>
        </authorList>
    </citation>
    <scope>NUCLEOTIDE SEQUENCE [LARGE SCALE GENOMIC DNA]</scope>
    <source>
        <strain evidence="5">ATCC 1007 / CBS 513.65 / DSM 816 / NCTC 3887 / NRRL 1</strain>
    </source>
</reference>
<gene>
    <name evidence="4" type="ORF">ACLA_043510</name>
</gene>
<evidence type="ECO:0000256" key="2">
    <source>
        <dbReference type="PIRSR" id="PIRSR602401-1"/>
    </source>
</evidence>
<evidence type="ECO:0000313" key="5">
    <source>
        <dbReference type="Proteomes" id="UP000006701"/>
    </source>
</evidence>
<keyword evidence="2" id="KW-0408">Iron</keyword>
<sequence>MGLVGNHLGVLYLAVAAAVFFKPDYAVWGSRIATVILLFTAITVSKVVYQLFLYARFFTPLKHFPTPSNRHWLRGNAPSVLVDTPHAQMKEWAKNVPNDGIIRYYIVGNMERLTVTNPTALSEILVSKAYDFAKPLVIRQALARVLGNGVLIAEGDVHKFQRKNLKPAFAYRHVKDLYPVFWGKGAEMARRIRKELQDRKSPEDNTIQVRNWASRSSLDIIGLAGMGQDFDSLRDPENTLSRSYEMIFATPGLGTKAMFMLGILLGDATWLAKLPTKRNKLIDAGCRNIRDATRRMIDDQKRKMQDPTAEARVDIISVAMRSGTFDDETLIDQLMTFLGAGHETTAAAVQWAIYALCKNPAVQTRLRAEVRANLPPINLDAPTPIDAGTVDSLPYLNAVCNEVLRFHPSVPNTVRVALKDTTLLGKPVPKGTQVVIAPELINHMPDFWGEDGGQFNPDRFMAPGMANTGGASSNYAFLSFLHGPRSCIGQGFAKAELACLLAALVGSFEFELRDPAAPLEVREGATIAPRDGVLARFTPLDGW</sequence>
<dbReference type="GO" id="GO:0020037">
    <property type="term" value="F:heme binding"/>
    <property type="evidence" value="ECO:0007669"/>
    <property type="project" value="InterPro"/>
</dbReference>
<dbReference type="VEuPathDB" id="FungiDB:ACLA_043510"/>
<dbReference type="SUPFAM" id="SSF48264">
    <property type="entry name" value="Cytochrome P450"/>
    <property type="match status" value="1"/>
</dbReference>
<keyword evidence="5" id="KW-1185">Reference proteome</keyword>
<keyword evidence="4" id="KW-0503">Monooxygenase</keyword>
<dbReference type="OMA" id="WAINRAH"/>
<dbReference type="Pfam" id="PF00067">
    <property type="entry name" value="p450"/>
    <property type="match status" value="1"/>
</dbReference>
<dbReference type="PRINTS" id="PR00385">
    <property type="entry name" value="P450"/>
</dbReference>
<dbReference type="GO" id="GO:0044283">
    <property type="term" value="P:small molecule biosynthetic process"/>
    <property type="evidence" value="ECO:0007669"/>
    <property type="project" value="UniProtKB-ARBA"/>
</dbReference>
<evidence type="ECO:0000256" key="1">
    <source>
        <dbReference type="ARBA" id="ARBA00010617"/>
    </source>
</evidence>
<dbReference type="InterPro" id="IPR001128">
    <property type="entry name" value="Cyt_P450"/>
</dbReference>
<dbReference type="Gene3D" id="1.10.630.10">
    <property type="entry name" value="Cytochrome P450"/>
    <property type="match status" value="1"/>
</dbReference>
<keyword evidence="2" id="KW-0479">Metal-binding</keyword>
<dbReference type="FunFam" id="1.10.630.10:FF:000051">
    <property type="entry name" value="Cytochrome P450 monooxygenase (Fum15)"/>
    <property type="match status" value="1"/>
</dbReference>
<comment type="cofactor">
    <cofactor evidence="2">
        <name>heme</name>
        <dbReference type="ChEBI" id="CHEBI:30413"/>
    </cofactor>
</comment>
<feature type="transmembrane region" description="Helical" evidence="3">
    <location>
        <begin position="35"/>
        <end position="55"/>
    </location>
</feature>
<accession>A1C8J5</accession>
<keyword evidence="3" id="KW-1133">Transmembrane helix</keyword>
<dbReference type="PANTHER" id="PTHR24305:SF227">
    <property type="entry name" value="P450, PUTATIVE (EUROFUNG)-RELATED"/>
    <property type="match status" value="1"/>
</dbReference>
<evidence type="ECO:0000256" key="3">
    <source>
        <dbReference type="SAM" id="Phobius"/>
    </source>
</evidence>
<dbReference type="PANTHER" id="PTHR24305">
    <property type="entry name" value="CYTOCHROME P450"/>
    <property type="match status" value="1"/>
</dbReference>
<dbReference type="CDD" id="cd11069">
    <property type="entry name" value="CYP_FUM15-like"/>
    <property type="match status" value="1"/>
</dbReference>
<feature type="binding site" description="axial binding residue" evidence="2">
    <location>
        <position position="487"/>
    </location>
    <ligand>
        <name>heme</name>
        <dbReference type="ChEBI" id="CHEBI:30413"/>
    </ligand>
    <ligandPart>
        <name>Fe</name>
        <dbReference type="ChEBI" id="CHEBI:18248"/>
    </ligandPart>
</feature>
<dbReference type="Proteomes" id="UP000006701">
    <property type="component" value="Unassembled WGS sequence"/>
</dbReference>
<feature type="transmembrane region" description="Helical" evidence="3">
    <location>
        <begin position="6"/>
        <end position="23"/>
    </location>
</feature>
<dbReference type="PRINTS" id="PR00463">
    <property type="entry name" value="EP450I"/>
</dbReference>
<protein>
    <submittedName>
        <fullName evidence="4">Cytochrome P450 monooxygenase (Fum15), putative</fullName>
    </submittedName>
</protein>
<dbReference type="GO" id="GO:0005506">
    <property type="term" value="F:iron ion binding"/>
    <property type="evidence" value="ECO:0007669"/>
    <property type="project" value="InterPro"/>
</dbReference>
<keyword evidence="3" id="KW-0812">Transmembrane</keyword>
<dbReference type="EMBL" id="DS027046">
    <property type="protein sequence ID" value="EAW13632.1"/>
    <property type="molecule type" value="Genomic_DNA"/>
</dbReference>
<evidence type="ECO:0000313" key="4">
    <source>
        <dbReference type="EMBL" id="EAW13632.1"/>
    </source>
</evidence>
<keyword evidence="4" id="KW-0560">Oxidoreductase</keyword>
<comment type="similarity">
    <text evidence="1">Belongs to the cytochrome P450 family.</text>
</comment>
<dbReference type="RefSeq" id="XP_001275058.1">
    <property type="nucleotide sequence ID" value="XM_001275057.1"/>
</dbReference>
<dbReference type="KEGG" id="act:ACLA_043510"/>
<keyword evidence="2" id="KW-0349">Heme</keyword>
<name>A1C8J5_ASPCL</name>
<keyword evidence="3" id="KW-0472">Membrane</keyword>
<dbReference type="AlphaFoldDB" id="A1C8J5"/>
<organism evidence="4 5">
    <name type="scientific">Aspergillus clavatus (strain ATCC 1007 / CBS 513.65 / DSM 816 / NCTC 3887 / NRRL 1 / QM 1276 / 107)</name>
    <dbReference type="NCBI Taxonomy" id="344612"/>
    <lineage>
        <taxon>Eukaryota</taxon>
        <taxon>Fungi</taxon>
        <taxon>Dikarya</taxon>
        <taxon>Ascomycota</taxon>
        <taxon>Pezizomycotina</taxon>
        <taxon>Eurotiomycetes</taxon>
        <taxon>Eurotiomycetidae</taxon>
        <taxon>Eurotiales</taxon>
        <taxon>Aspergillaceae</taxon>
        <taxon>Aspergillus</taxon>
        <taxon>Aspergillus subgen. Fumigati</taxon>
    </lineage>
</organism>
<dbReference type="GO" id="GO:0016705">
    <property type="term" value="F:oxidoreductase activity, acting on paired donors, with incorporation or reduction of molecular oxygen"/>
    <property type="evidence" value="ECO:0007669"/>
    <property type="project" value="InterPro"/>
</dbReference>
<dbReference type="InterPro" id="IPR036396">
    <property type="entry name" value="Cyt_P450_sf"/>
</dbReference>
<dbReference type="InterPro" id="IPR002401">
    <property type="entry name" value="Cyt_P450_E_grp-I"/>
</dbReference>
<proteinExistence type="inferred from homology"/>
<dbReference type="HOGENOM" id="CLU_001570_5_11_1"/>